<dbReference type="Gene3D" id="3.40.50.300">
    <property type="entry name" value="P-loop containing nucleotide triphosphate hydrolases"/>
    <property type="match status" value="1"/>
</dbReference>
<dbReference type="SUPFAM" id="SSF52540">
    <property type="entry name" value="P-loop containing nucleoside triphosphate hydrolases"/>
    <property type="match status" value="1"/>
</dbReference>
<dbReference type="EMBL" id="OZ018776">
    <property type="protein sequence ID" value="CAK9119889.1"/>
    <property type="molecule type" value="Genomic_DNA"/>
</dbReference>
<name>A0ABM9NA76_RICHE</name>
<protein>
    <recommendedName>
        <fullName evidence="3">DNA2/NAM7 helicase helicase domain-containing protein</fullName>
    </recommendedName>
</protein>
<reference evidence="1 2" key="1">
    <citation type="submission" date="2024-02" db="EMBL/GenBank/DDBJ databases">
        <authorList>
            <person name="Nijsse B."/>
            <person name="Sprong H."/>
        </authorList>
    </citation>
    <scope>NUCLEOTIDE SEQUENCE [LARGE SCALE GENOMIC DNA]</scope>
    <source>
        <strain evidence="1">OB144</strain>
    </source>
</reference>
<evidence type="ECO:0000313" key="2">
    <source>
        <dbReference type="Proteomes" id="UP001642485"/>
    </source>
</evidence>
<gene>
    <name evidence="1" type="ORF">OB144RH_01265</name>
</gene>
<dbReference type="Pfam" id="PF13604">
    <property type="entry name" value="AAA_30"/>
    <property type="match status" value="1"/>
</dbReference>
<proteinExistence type="predicted"/>
<organism evidence="1 2">
    <name type="scientific">Rickettsia helvetica</name>
    <dbReference type="NCBI Taxonomy" id="35789"/>
    <lineage>
        <taxon>Bacteria</taxon>
        <taxon>Pseudomonadati</taxon>
        <taxon>Pseudomonadota</taxon>
        <taxon>Alphaproteobacteria</taxon>
        <taxon>Rickettsiales</taxon>
        <taxon>Rickettsiaceae</taxon>
        <taxon>Rickettsieae</taxon>
        <taxon>Rickettsia</taxon>
        <taxon>spotted fever group</taxon>
    </lineage>
</organism>
<sequence length="116" mass="12883">MFNSFFLKPLNSLRKNVKNITKDSAISKYLGLESKPNSIDILEDLEAFKRLLQPKEMQLSRWPSSPKNTLAALQAAAINSILPSSEKLFAVNGPPGTGKTTLMFDIIANLYMLNVL</sequence>
<evidence type="ECO:0008006" key="3">
    <source>
        <dbReference type="Google" id="ProtNLM"/>
    </source>
</evidence>
<accession>A0ABM9NA76</accession>
<dbReference type="InterPro" id="IPR027417">
    <property type="entry name" value="P-loop_NTPase"/>
</dbReference>
<evidence type="ECO:0000313" key="1">
    <source>
        <dbReference type="EMBL" id="CAK9119889.1"/>
    </source>
</evidence>
<dbReference type="Proteomes" id="UP001642485">
    <property type="component" value="Chromosome"/>
</dbReference>
<keyword evidence="2" id="KW-1185">Reference proteome</keyword>